<reference evidence="2 3" key="1">
    <citation type="submission" date="2016-04" db="EMBL/GenBank/DDBJ databases">
        <authorList>
            <person name="Evans L.H."/>
            <person name="Alamgir A."/>
            <person name="Owens N."/>
            <person name="Weber N.D."/>
            <person name="Virtaneva K."/>
            <person name="Barbian K."/>
            <person name="Babar A."/>
            <person name="Rosenke K."/>
        </authorList>
    </citation>
    <scope>NUCLEOTIDE SEQUENCE [LARGE SCALE GENOMIC DNA]</scope>
    <source>
        <strain evidence="2 3">LMa1</strain>
    </source>
</reference>
<name>A0A1B7LIG0_9FIRM</name>
<dbReference type="AlphaFoldDB" id="A0A1B7LIG0"/>
<dbReference type="EMBL" id="LYVF01000020">
    <property type="protein sequence ID" value="OAT86354.1"/>
    <property type="molecule type" value="Genomic_DNA"/>
</dbReference>
<evidence type="ECO:0000256" key="1">
    <source>
        <dbReference type="SAM" id="MobiDB-lite"/>
    </source>
</evidence>
<organism evidence="2 3">
    <name type="scientific">Desulfotomaculum copahuensis</name>
    <dbReference type="NCBI Taxonomy" id="1838280"/>
    <lineage>
        <taxon>Bacteria</taxon>
        <taxon>Bacillati</taxon>
        <taxon>Bacillota</taxon>
        <taxon>Clostridia</taxon>
        <taxon>Eubacteriales</taxon>
        <taxon>Desulfotomaculaceae</taxon>
        <taxon>Desulfotomaculum</taxon>
    </lineage>
</organism>
<comment type="caution">
    <text evidence="2">The sequence shown here is derived from an EMBL/GenBank/DDBJ whole genome shotgun (WGS) entry which is preliminary data.</text>
</comment>
<sequence length="89" mass="9845">MVSRRYEKGGPDRASRPLQKEKPRRPAGQKKIREDSAVLLCPVIELFTVKLNEFATPDRGKSQYILVRGKVCSPAVPARTAVIAPAKSN</sequence>
<evidence type="ECO:0000313" key="3">
    <source>
        <dbReference type="Proteomes" id="UP000078532"/>
    </source>
</evidence>
<evidence type="ECO:0000313" key="2">
    <source>
        <dbReference type="EMBL" id="OAT86354.1"/>
    </source>
</evidence>
<dbReference type="STRING" id="1838280.A6M21_16740"/>
<accession>A0A1B7LIG0</accession>
<gene>
    <name evidence="2" type="ORF">A6M21_16740</name>
</gene>
<dbReference type="Proteomes" id="UP000078532">
    <property type="component" value="Unassembled WGS sequence"/>
</dbReference>
<feature type="compositionally biased region" description="Basic and acidic residues" evidence="1">
    <location>
        <begin position="1"/>
        <end position="21"/>
    </location>
</feature>
<keyword evidence="3" id="KW-1185">Reference proteome</keyword>
<proteinExistence type="predicted"/>
<feature type="region of interest" description="Disordered" evidence="1">
    <location>
        <begin position="1"/>
        <end position="31"/>
    </location>
</feature>
<protein>
    <submittedName>
        <fullName evidence="2">Uncharacterized protein</fullName>
    </submittedName>
</protein>